<keyword evidence="1" id="KW-0175">Coiled coil</keyword>
<comment type="caution">
    <text evidence="3">The sequence shown here is derived from an EMBL/GenBank/DDBJ whole genome shotgun (WGS) entry which is preliminary data.</text>
</comment>
<evidence type="ECO:0000313" key="4">
    <source>
        <dbReference type="Proteomes" id="UP001141327"/>
    </source>
</evidence>
<feature type="region of interest" description="Disordered" evidence="2">
    <location>
        <begin position="181"/>
        <end position="203"/>
    </location>
</feature>
<feature type="region of interest" description="Disordered" evidence="2">
    <location>
        <begin position="147"/>
        <end position="169"/>
    </location>
</feature>
<feature type="compositionally biased region" description="Polar residues" evidence="2">
    <location>
        <begin position="24"/>
        <end position="41"/>
    </location>
</feature>
<feature type="compositionally biased region" description="Basic and acidic residues" evidence="2">
    <location>
        <begin position="156"/>
        <end position="169"/>
    </location>
</feature>
<reference evidence="3" key="1">
    <citation type="journal article" date="2022" name="bioRxiv">
        <title>Genomics of Preaxostyla Flagellates Illuminates Evolutionary Transitions and the Path Towards Mitochondrial Loss.</title>
        <authorList>
            <person name="Novak L.V.F."/>
            <person name="Treitli S.C."/>
            <person name="Pyrih J."/>
            <person name="Halakuc P."/>
            <person name="Pipaliya S.V."/>
            <person name="Vacek V."/>
            <person name="Brzon O."/>
            <person name="Soukal P."/>
            <person name="Eme L."/>
            <person name="Dacks J.B."/>
            <person name="Karnkowska A."/>
            <person name="Elias M."/>
            <person name="Hampl V."/>
        </authorList>
    </citation>
    <scope>NUCLEOTIDE SEQUENCE</scope>
    <source>
        <strain evidence="3">RCP-MX</strain>
    </source>
</reference>
<feature type="coiled-coil region" evidence="1">
    <location>
        <begin position="89"/>
        <end position="116"/>
    </location>
</feature>
<evidence type="ECO:0000256" key="1">
    <source>
        <dbReference type="SAM" id="Coils"/>
    </source>
</evidence>
<dbReference type="Proteomes" id="UP001141327">
    <property type="component" value="Unassembled WGS sequence"/>
</dbReference>
<feature type="region of interest" description="Disordered" evidence="2">
    <location>
        <begin position="21"/>
        <end position="42"/>
    </location>
</feature>
<evidence type="ECO:0000313" key="3">
    <source>
        <dbReference type="EMBL" id="KAJ4453617.1"/>
    </source>
</evidence>
<organism evidence="3 4">
    <name type="scientific">Paratrimastix pyriformis</name>
    <dbReference type="NCBI Taxonomy" id="342808"/>
    <lineage>
        <taxon>Eukaryota</taxon>
        <taxon>Metamonada</taxon>
        <taxon>Preaxostyla</taxon>
        <taxon>Paratrimastigidae</taxon>
        <taxon>Paratrimastix</taxon>
    </lineage>
</organism>
<evidence type="ECO:0000256" key="2">
    <source>
        <dbReference type="SAM" id="MobiDB-lite"/>
    </source>
</evidence>
<dbReference type="EMBL" id="JAPMOS010000236">
    <property type="protein sequence ID" value="KAJ4453617.1"/>
    <property type="molecule type" value="Genomic_DNA"/>
</dbReference>
<sequence>MSSLTECDPILIATRSALRPCPQPSSVPLSTASEVESNLPLSPQKRPLALPLPHSSDQLAKCWQAFALMQEKTNSPCSTYATALMRAGERDQKAQLEKVTRERDDLQKRLQADLETERAAHREDIKGLKRPVQKLLLDGEQQAEQAKEAALQAAAREADKRTEQLNKEHQAAIAQLTAQLTDLTRIHHPPHSISGTGKGSSGS</sequence>
<protein>
    <submittedName>
        <fullName evidence="3">Uncharacterized protein</fullName>
    </submittedName>
</protein>
<name>A0ABQ8U7N1_9EUKA</name>
<accession>A0ABQ8U7N1</accession>
<gene>
    <name evidence="3" type="ORF">PAPYR_11869</name>
</gene>
<proteinExistence type="predicted"/>
<keyword evidence="4" id="KW-1185">Reference proteome</keyword>